<dbReference type="Pfam" id="PF03781">
    <property type="entry name" value="FGE-sulfatase"/>
    <property type="match status" value="1"/>
</dbReference>
<reference evidence="2 3" key="1">
    <citation type="submission" date="2015-08" db="EMBL/GenBank/DDBJ databases">
        <authorList>
            <person name="Babu N.S."/>
            <person name="Beckwith C.J."/>
            <person name="Beseler K.G."/>
            <person name="Brison A."/>
            <person name="Carone J.V."/>
            <person name="Caskin T.P."/>
            <person name="Diamond M."/>
            <person name="Durham M.E."/>
            <person name="Foxe J.M."/>
            <person name="Go M."/>
            <person name="Henderson B.A."/>
            <person name="Jones I.B."/>
            <person name="McGettigan J.A."/>
            <person name="Micheletti S.J."/>
            <person name="Nasrallah M.E."/>
            <person name="Ortiz D."/>
            <person name="Piller C.R."/>
            <person name="Privatt S.R."/>
            <person name="Schneider S.L."/>
            <person name="Sharp S."/>
            <person name="Smith T.C."/>
            <person name="Stanton J.D."/>
            <person name="Ullery H.E."/>
            <person name="Wilson R.J."/>
            <person name="Serrano M.G."/>
            <person name="Buck G."/>
            <person name="Lee V."/>
            <person name="Wang Y."/>
            <person name="Carvalho R."/>
            <person name="Voegtly L."/>
            <person name="Shi R."/>
            <person name="Duckworth R."/>
            <person name="Johnson A."/>
            <person name="Loviza R."/>
            <person name="Walstead R."/>
            <person name="Shah Z."/>
            <person name="Kiflezghi M."/>
            <person name="Wade K."/>
            <person name="Ball S.L."/>
            <person name="Bradley K.W."/>
            <person name="Asai D.J."/>
            <person name="Bowman C.A."/>
            <person name="Russell D.A."/>
            <person name="Pope W.H."/>
            <person name="Jacobs-Sera D."/>
            <person name="Hendrix R.W."/>
            <person name="Hatfull G.F."/>
        </authorList>
    </citation>
    <scope>NUCLEOTIDE SEQUENCE [LARGE SCALE GENOMIC DNA]</scope>
    <source>
        <strain evidence="2 3">DSM 27648</strain>
    </source>
</reference>
<dbReference type="STRING" id="1391654.AKJ09_10961"/>
<dbReference type="InterPro" id="IPR005532">
    <property type="entry name" value="SUMF_dom"/>
</dbReference>
<dbReference type="AlphaFoldDB" id="A0A0K1QEZ8"/>
<gene>
    <name evidence="2" type="ORF">AKJ09_10961</name>
</gene>
<dbReference type="Gene3D" id="3.90.1580.10">
    <property type="entry name" value="paralog of FGE (formylglycine-generating enzyme)"/>
    <property type="match status" value="1"/>
</dbReference>
<dbReference type="GO" id="GO:0120147">
    <property type="term" value="F:formylglycine-generating oxidase activity"/>
    <property type="evidence" value="ECO:0007669"/>
    <property type="project" value="TreeGrafter"/>
</dbReference>
<dbReference type="InterPro" id="IPR051043">
    <property type="entry name" value="Sulfatase_Mod_Factor_Kinase"/>
</dbReference>
<dbReference type="PANTHER" id="PTHR23150:SF19">
    <property type="entry name" value="FORMYLGLYCINE-GENERATING ENZYME"/>
    <property type="match status" value="1"/>
</dbReference>
<evidence type="ECO:0000259" key="1">
    <source>
        <dbReference type="Pfam" id="PF03781"/>
    </source>
</evidence>
<feature type="domain" description="Sulfatase-modifying factor enzyme-like" evidence="1">
    <location>
        <begin position="2"/>
        <end position="150"/>
    </location>
</feature>
<organism evidence="2 3">
    <name type="scientific">Labilithrix luteola</name>
    <dbReference type="NCBI Taxonomy" id="1391654"/>
    <lineage>
        <taxon>Bacteria</taxon>
        <taxon>Pseudomonadati</taxon>
        <taxon>Myxococcota</taxon>
        <taxon>Polyangia</taxon>
        <taxon>Polyangiales</taxon>
        <taxon>Labilitrichaceae</taxon>
        <taxon>Labilithrix</taxon>
    </lineage>
</organism>
<dbReference type="KEGG" id="llu:AKJ09_10961"/>
<evidence type="ECO:0000313" key="3">
    <source>
        <dbReference type="Proteomes" id="UP000064967"/>
    </source>
</evidence>
<dbReference type="Proteomes" id="UP000064967">
    <property type="component" value="Chromosome"/>
</dbReference>
<accession>A0A0K1QEZ8</accession>
<dbReference type="EMBL" id="CP012333">
    <property type="protein sequence ID" value="AKV04298.1"/>
    <property type="molecule type" value="Genomic_DNA"/>
</dbReference>
<dbReference type="SUPFAM" id="SSF56436">
    <property type="entry name" value="C-type lectin-like"/>
    <property type="match status" value="1"/>
</dbReference>
<protein>
    <recommendedName>
        <fullName evidence="1">Sulfatase-modifying factor enzyme-like domain-containing protein</fullName>
    </recommendedName>
</protein>
<dbReference type="InterPro" id="IPR016187">
    <property type="entry name" value="CTDL_fold"/>
</dbReference>
<dbReference type="InterPro" id="IPR042095">
    <property type="entry name" value="SUMF_sf"/>
</dbReference>
<proteinExistence type="predicted"/>
<name>A0A0K1QEZ8_9BACT</name>
<evidence type="ECO:0000313" key="2">
    <source>
        <dbReference type="EMBL" id="AKV04298.1"/>
    </source>
</evidence>
<dbReference type="PANTHER" id="PTHR23150">
    <property type="entry name" value="SULFATASE MODIFYING FACTOR 1, 2"/>
    <property type="match status" value="1"/>
</dbReference>
<keyword evidence="3" id="KW-1185">Reference proteome</keyword>
<sequence length="154" mass="16861">MEAEWEYAARAGTTTATYAGNIRPPPKDPTRSSCYFDETVDRIAWYCFNSGKPKTGQSVMHPVGLKDPNGWGLYDMLGNAMEWCNDTFEGLGYGTEPLTDPDPRIESPRNGVIRGGGSSCHVSTASVTASRRCENTRGIAIPGMTVRLVRTLEH</sequence>